<name>A0A6I2V0L3_9FIRM</name>
<organism evidence="1 2">
    <name type="scientific">Selenomonas montiformis</name>
    <dbReference type="NCBI Taxonomy" id="2652285"/>
    <lineage>
        <taxon>Bacteria</taxon>
        <taxon>Bacillati</taxon>
        <taxon>Bacillota</taxon>
        <taxon>Negativicutes</taxon>
        <taxon>Selenomonadales</taxon>
        <taxon>Selenomonadaceae</taxon>
        <taxon>Selenomonas</taxon>
    </lineage>
</organism>
<comment type="caution">
    <text evidence="1">The sequence shown here is derived from an EMBL/GenBank/DDBJ whole genome shotgun (WGS) entry which is preliminary data.</text>
</comment>
<accession>A0A6I2V0L3</accession>
<evidence type="ECO:0000313" key="1">
    <source>
        <dbReference type="EMBL" id="MSV25904.1"/>
    </source>
</evidence>
<dbReference type="RefSeq" id="WP_154621668.1">
    <property type="nucleotide sequence ID" value="NZ_CBCTNG010000021.1"/>
</dbReference>
<dbReference type="AlphaFoldDB" id="A0A6I2V0L3"/>
<protein>
    <submittedName>
        <fullName evidence="1">Uncharacterized protein</fullName>
    </submittedName>
</protein>
<keyword evidence="2" id="KW-1185">Reference proteome</keyword>
<proteinExistence type="predicted"/>
<gene>
    <name evidence="1" type="ORF">FYJ78_12165</name>
</gene>
<dbReference type="Proteomes" id="UP000430222">
    <property type="component" value="Unassembled WGS sequence"/>
</dbReference>
<evidence type="ECO:0000313" key="2">
    <source>
        <dbReference type="Proteomes" id="UP000430222"/>
    </source>
</evidence>
<reference evidence="1 2" key="1">
    <citation type="submission" date="2019-08" db="EMBL/GenBank/DDBJ databases">
        <title>In-depth cultivation of the pig gut microbiome towards novel bacterial diversity and tailored functional studies.</title>
        <authorList>
            <person name="Wylensek D."/>
            <person name="Hitch T.C.A."/>
            <person name="Clavel T."/>
        </authorList>
    </citation>
    <scope>NUCLEOTIDE SEQUENCE [LARGE SCALE GENOMIC DNA]</scope>
    <source>
        <strain evidence="2">WCA-380-WT-3B3</strain>
    </source>
</reference>
<dbReference type="EMBL" id="VUNL01000018">
    <property type="protein sequence ID" value="MSV25904.1"/>
    <property type="molecule type" value="Genomic_DNA"/>
</dbReference>
<sequence>MEKAHELLDFRGYEDLYENYGNLAKISFDYAVVEKEKSIGVLELPAGCKHKVTAKSRMIIMDVQIGEAISKENKIK</sequence>